<reference evidence="2" key="1">
    <citation type="submission" date="2014-03" db="EMBL/GenBank/DDBJ databases">
        <authorList>
            <person name="Casaregola S."/>
        </authorList>
    </citation>
    <scope>NUCLEOTIDE SEQUENCE [LARGE SCALE GENOMIC DNA]</scope>
    <source>
        <strain evidence="2">CLIB 918</strain>
    </source>
</reference>
<evidence type="ECO:0000256" key="1">
    <source>
        <dbReference type="SAM" id="Phobius"/>
    </source>
</evidence>
<accession>A0A0J9XK79</accession>
<gene>
    <name evidence="2" type="ORF">BN980_GECA32s01561g</name>
</gene>
<proteinExistence type="predicted"/>
<dbReference type="AlphaFoldDB" id="A0A0J9XK79"/>
<sequence>MALKATAKNSIWRPTLFSIFLAIGVTNIVLIYFLLLSGSAGNPIKKTFYLAKIDLSTSIMGGLDDNLQTIWIHPTGHCSQITNNPVGSLLSNSTRPMKCSSSKAVYHFDYYRQFPTRKNCRASRFESLNFTSAVISKMILGLTIVNSLWLAWFLLMVFGKSAIWGCVYLLNSIVILVLAIILAVKFKSPPNMFIKVAKSCLTDQVQIRGPSTAAQVVVYFIVSSIAVEKVILILVVLFSNSKKRGGADGSSGGSSGGYYGDGGGGDGGGCGGDGGGGGGDGGGS</sequence>
<name>A0A0J9XK79_GEOCN</name>
<keyword evidence="1" id="KW-0472">Membrane</keyword>
<comment type="caution">
    <text evidence="2">The sequence shown here is derived from an EMBL/GenBank/DDBJ whole genome shotgun (WGS) entry which is preliminary data.</text>
</comment>
<protein>
    <submittedName>
        <fullName evidence="2">Uncharacterized protein</fullName>
    </submittedName>
</protein>
<keyword evidence="1" id="KW-0812">Transmembrane</keyword>
<feature type="transmembrane region" description="Helical" evidence="1">
    <location>
        <begin position="134"/>
        <end position="155"/>
    </location>
</feature>
<organism evidence="2 3">
    <name type="scientific">Geotrichum candidum</name>
    <name type="common">Oospora lactis</name>
    <name type="synonym">Dipodascus geotrichum</name>
    <dbReference type="NCBI Taxonomy" id="1173061"/>
    <lineage>
        <taxon>Eukaryota</taxon>
        <taxon>Fungi</taxon>
        <taxon>Dikarya</taxon>
        <taxon>Ascomycota</taxon>
        <taxon>Saccharomycotina</taxon>
        <taxon>Dipodascomycetes</taxon>
        <taxon>Dipodascales</taxon>
        <taxon>Dipodascaceae</taxon>
        <taxon>Geotrichum</taxon>
    </lineage>
</organism>
<feature type="transmembrane region" description="Helical" evidence="1">
    <location>
        <begin position="161"/>
        <end position="184"/>
    </location>
</feature>
<feature type="transmembrane region" description="Helical" evidence="1">
    <location>
        <begin position="16"/>
        <end position="36"/>
    </location>
</feature>
<dbReference type="Proteomes" id="UP000242525">
    <property type="component" value="Unassembled WGS sequence"/>
</dbReference>
<feature type="transmembrane region" description="Helical" evidence="1">
    <location>
        <begin position="216"/>
        <end position="238"/>
    </location>
</feature>
<keyword evidence="1" id="KW-1133">Transmembrane helix</keyword>
<keyword evidence="3" id="KW-1185">Reference proteome</keyword>
<evidence type="ECO:0000313" key="3">
    <source>
        <dbReference type="Proteomes" id="UP000242525"/>
    </source>
</evidence>
<evidence type="ECO:0000313" key="2">
    <source>
        <dbReference type="EMBL" id="CDO58033.1"/>
    </source>
</evidence>
<dbReference type="EMBL" id="CCBN010000028">
    <property type="protein sequence ID" value="CDO58033.1"/>
    <property type="molecule type" value="Genomic_DNA"/>
</dbReference>